<keyword evidence="5" id="KW-0378">Hydrolase</keyword>
<name>A0A2U1FDE2_9PSEU</name>
<dbReference type="CDD" id="cd01823">
    <property type="entry name" value="SEST_like"/>
    <property type="match status" value="1"/>
</dbReference>
<reference evidence="5 6" key="1">
    <citation type="submission" date="2018-04" db="EMBL/GenBank/DDBJ databases">
        <title>Genomic Encyclopedia of Type Strains, Phase IV (KMG-IV): sequencing the most valuable type-strain genomes for metagenomic binning, comparative biology and taxonomic classification.</title>
        <authorList>
            <person name="Goeker M."/>
        </authorList>
    </citation>
    <scope>NUCLEOTIDE SEQUENCE [LARGE SCALE GENOMIC DNA]</scope>
    <source>
        <strain evidence="5 6">DSM 45771</strain>
    </source>
</reference>
<dbReference type="GO" id="GO:0019433">
    <property type="term" value="P:triglyceride catabolic process"/>
    <property type="evidence" value="ECO:0007669"/>
    <property type="project" value="TreeGrafter"/>
</dbReference>
<feature type="signal peptide" evidence="3">
    <location>
        <begin position="1"/>
        <end position="29"/>
    </location>
</feature>
<keyword evidence="6" id="KW-1185">Reference proteome</keyword>
<feature type="chain" id="PRO_5015513224" evidence="3">
    <location>
        <begin position="30"/>
        <end position="291"/>
    </location>
</feature>
<feature type="disulfide bond" evidence="2">
    <location>
        <begin position="58"/>
        <end position="82"/>
    </location>
</feature>
<dbReference type="SUPFAM" id="SSF52266">
    <property type="entry name" value="SGNH hydrolase"/>
    <property type="match status" value="1"/>
</dbReference>
<feature type="disulfide bond" evidence="2">
    <location>
        <begin position="133"/>
        <end position="143"/>
    </location>
</feature>
<feature type="active site" description="Nucleophile" evidence="1">
    <location>
        <position position="41"/>
    </location>
</feature>
<gene>
    <name evidence="5" type="ORF">C8D89_105294</name>
</gene>
<keyword evidence="3" id="KW-0732">Signal</keyword>
<dbReference type="Gene3D" id="3.40.50.1110">
    <property type="entry name" value="SGNH hydrolase"/>
    <property type="match status" value="1"/>
</dbReference>
<accession>A0A2U1FDE2</accession>
<evidence type="ECO:0000256" key="1">
    <source>
        <dbReference type="PIRSR" id="PIRSR637460-1"/>
    </source>
</evidence>
<evidence type="ECO:0000256" key="3">
    <source>
        <dbReference type="SAM" id="SignalP"/>
    </source>
</evidence>
<comment type="caution">
    <text evidence="5">The sequence shown here is derived from an EMBL/GenBank/DDBJ whole genome shotgun (WGS) entry which is preliminary data.</text>
</comment>
<evidence type="ECO:0000256" key="2">
    <source>
        <dbReference type="PIRSR" id="PIRSR637460-2"/>
    </source>
</evidence>
<dbReference type="InterPro" id="IPR037460">
    <property type="entry name" value="SEST-like"/>
</dbReference>
<evidence type="ECO:0000313" key="6">
    <source>
        <dbReference type="Proteomes" id="UP000245639"/>
    </source>
</evidence>
<feature type="domain" description="SGNH hydrolase-type esterase" evidence="4">
    <location>
        <begin position="37"/>
        <end position="275"/>
    </location>
</feature>
<dbReference type="InterPro" id="IPR036514">
    <property type="entry name" value="SGNH_hydro_sf"/>
</dbReference>
<dbReference type="Pfam" id="PF13472">
    <property type="entry name" value="Lipase_GDSL_2"/>
    <property type="match status" value="1"/>
</dbReference>
<protein>
    <submittedName>
        <fullName evidence="5">GDSL-like lipase/acylhydrolase family protein</fullName>
    </submittedName>
</protein>
<dbReference type="AlphaFoldDB" id="A0A2U1FDE2"/>
<evidence type="ECO:0000313" key="5">
    <source>
        <dbReference type="EMBL" id="PVZ10215.1"/>
    </source>
</evidence>
<feature type="disulfide bond" evidence="2">
    <location>
        <begin position="198"/>
        <end position="247"/>
    </location>
</feature>
<dbReference type="PANTHER" id="PTHR37981">
    <property type="entry name" value="LIPASE 2"/>
    <property type="match status" value="1"/>
</dbReference>
<dbReference type="InterPro" id="IPR013830">
    <property type="entry name" value="SGNH_hydro"/>
</dbReference>
<dbReference type="Proteomes" id="UP000245639">
    <property type="component" value="Unassembled WGS sequence"/>
</dbReference>
<keyword evidence="2" id="KW-1015">Disulfide bond</keyword>
<dbReference type="PANTHER" id="PTHR37981:SF1">
    <property type="entry name" value="SGNH HYDROLASE-TYPE ESTERASE DOMAIN-CONTAINING PROTEIN"/>
    <property type="match status" value="1"/>
</dbReference>
<dbReference type="GO" id="GO:0004806">
    <property type="term" value="F:triacylglycerol lipase activity"/>
    <property type="evidence" value="ECO:0007669"/>
    <property type="project" value="TreeGrafter"/>
</dbReference>
<feature type="active site" evidence="1">
    <location>
        <position position="268"/>
    </location>
</feature>
<dbReference type="EMBL" id="QEKW01000005">
    <property type="protein sequence ID" value="PVZ10215.1"/>
    <property type="molecule type" value="Genomic_DNA"/>
</dbReference>
<proteinExistence type="predicted"/>
<dbReference type="RefSeq" id="WP_116708441.1">
    <property type="nucleotide sequence ID" value="NZ_QEKW01000005.1"/>
</dbReference>
<sequence length="291" mass="29456">MGRRPIVVRLAVSALTVLAALLAVPAASAAPGQVYVALGDSYTSSPLTGPAAGPPPGCQRSANNYPHLVAQRTGAQLTDVSCSGARTRDFAAPQAVQGGQNPPQYDALGAATQLVTIGIGGNDIGFGEIVRSCVSPSPFGTPCRDRYTAGGTDRLAARIDELSGRLDDVLGEVRDRAPGARVLIVGYPSVLPAEGPGCYPVVPYTAGDVEYLRGVLADLNDTIAQAAADGDATYVDAFTPTVGHDVCTLPGTRWVEGLVPTAPAAPLHPNALGAAALSRAVLATLGVPAAA</sequence>
<dbReference type="OrthoDB" id="5503950at2"/>
<evidence type="ECO:0000259" key="4">
    <source>
        <dbReference type="Pfam" id="PF13472"/>
    </source>
</evidence>
<organism evidence="5 6">
    <name type="scientific">Actinomycetospora cinnamomea</name>
    <dbReference type="NCBI Taxonomy" id="663609"/>
    <lineage>
        <taxon>Bacteria</taxon>
        <taxon>Bacillati</taxon>
        <taxon>Actinomycetota</taxon>
        <taxon>Actinomycetes</taxon>
        <taxon>Pseudonocardiales</taxon>
        <taxon>Pseudonocardiaceae</taxon>
        <taxon>Actinomycetospora</taxon>
    </lineage>
</organism>